<name>A0A410H5Q3_9GAMM</name>
<dbReference type="AlphaFoldDB" id="A0A410H5Q3"/>
<dbReference type="RefSeq" id="WP_128385502.1">
    <property type="nucleotide sequence ID" value="NZ_CP035033.1"/>
</dbReference>
<feature type="domain" description="SnoaL-like" evidence="1">
    <location>
        <begin position="13"/>
        <end position="112"/>
    </location>
</feature>
<dbReference type="Gene3D" id="3.10.450.50">
    <property type="match status" value="1"/>
</dbReference>
<proteinExistence type="predicted"/>
<dbReference type="Pfam" id="PF12680">
    <property type="entry name" value="SnoaL_2"/>
    <property type="match status" value="1"/>
</dbReference>
<dbReference type="InterPro" id="IPR037401">
    <property type="entry name" value="SnoaL-like"/>
</dbReference>
<reference evidence="2 3" key="1">
    <citation type="journal article" date="2018" name="Environ. Microbiol.">
        <title>Genomes of ubiquitous marine and hypersaline Hydrogenovibrio, Thiomicrorhabdus and Thiomicrospira spp. encode a diversity of mechanisms to sustain chemolithoautotrophy in heterogeneous environments.</title>
        <authorList>
            <person name="Scott K.M."/>
            <person name="Williams J."/>
            <person name="Porter C.M.B."/>
            <person name="Russel S."/>
            <person name="Harmer T.L."/>
            <person name="Paul J.H."/>
            <person name="Antonen K.M."/>
            <person name="Bridges M.K."/>
            <person name="Camper G.J."/>
            <person name="Campla C.K."/>
            <person name="Casella L.G."/>
            <person name="Chase E."/>
            <person name="Conrad J.W."/>
            <person name="Cruz M.C."/>
            <person name="Dunlap D.S."/>
            <person name="Duran L."/>
            <person name="Fahsbender E.M."/>
            <person name="Goldsmith D.B."/>
            <person name="Keeley R.F."/>
            <person name="Kondoff M.R."/>
            <person name="Kussy B.I."/>
            <person name="Lane M.K."/>
            <person name="Lawler S."/>
            <person name="Leigh B.A."/>
            <person name="Lewis C."/>
            <person name="Lostal L.M."/>
            <person name="Marking D."/>
            <person name="Mancera P.A."/>
            <person name="McClenthan E.C."/>
            <person name="McIntyre E.A."/>
            <person name="Mine J.A."/>
            <person name="Modi S."/>
            <person name="Moore B.D."/>
            <person name="Morgan W.A."/>
            <person name="Nelson K.M."/>
            <person name="Nguyen K.N."/>
            <person name="Ogburn N."/>
            <person name="Parrino D.G."/>
            <person name="Pedapudi A.D."/>
            <person name="Pelham R.P."/>
            <person name="Preece A.M."/>
            <person name="Rampersad E.A."/>
            <person name="Richardson J.C."/>
            <person name="Rodgers C.M."/>
            <person name="Schaffer B.L."/>
            <person name="Sheridan N.E."/>
            <person name="Solone M.R."/>
            <person name="Staley Z.R."/>
            <person name="Tabuchi M."/>
            <person name="Waide R.J."/>
            <person name="Wanjugi P.W."/>
            <person name="Young S."/>
            <person name="Clum A."/>
            <person name="Daum C."/>
            <person name="Huntemann M."/>
            <person name="Ivanova N."/>
            <person name="Kyrpides N."/>
            <person name="Mikhailova N."/>
            <person name="Palaniappan K."/>
            <person name="Pillay M."/>
            <person name="Reddy T.B.K."/>
            <person name="Shapiro N."/>
            <person name="Stamatis D."/>
            <person name="Varghese N."/>
            <person name="Woyke T."/>
            <person name="Boden R."/>
            <person name="Freyermuth S.K."/>
            <person name="Kerfeld C.A."/>
        </authorList>
    </citation>
    <scope>NUCLEOTIDE SEQUENCE [LARGE SCALE GENOMIC DNA]</scope>
    <source>
        <strain evidence="2 3">JR-2</strain>
    </source>
</reference>
<dbReference type="Proteomes" id="UP000285478">
    <property type="component" value="Chromosome"/>
</dbReference>
<organism evidence="2 3">
    <name type="scientific">Hydrogenovibrio thermophilus</name>
    <dbReference type="NCBI Taxonomy" id="265883"/>
    <lineage>
        <taxon>Bacteria</taxon>
        <taxon>Pseudomonadati</taxon>
        <taxon>Pseudomonadota</taxon>
        <taxon>Gammaproteobacteria</taxon>
        <taxon>Thiotrichales</taxon>
        <taxon>Piscirickettsiaceae</taxon>
        <taxon>Hydrogenovibrio</taxon>
    </lineage>
</organism>
<evidence type="ECO:0000259" key="1">
    <source>
        <dbReference type="Pfam" id="PF12680"/>
    </source>
</evidence>
<evidence type="ECO:0000313" key="2">
    <source>
        <dbReference type="EMBL" id="QAB16264.1"/>
    </source>
</evidence>
<gene>
    <name evidence="2" type="ORF">EPV75_11645</name>
</gene>
<dbReference type="InterPro" id="IPR032710">
    <property type="entry name" value="NTF2-like_dom_sf"/>
</dbReference>
<protein>
    <submittedName>
        <fullName evidence="2">Nuclear transport factor 2 family protein</fullName>
    </submittedName>
</protein>
<dbReference type="KEGG" id="htr:EPV75_11645"/>
<accession>A0A410H5Q3</accession>
<keyword evidence="3" id="KW-1185">Reference proteome</keyword>
<dbReference type="EMBL" id="CP035033">
    <property type="protein sequence ID" value="QAB16264.1"/>
    <property type="molecule type" value="Genomic_DNA"/>
</dbReference>
<evidence type="ECO:0000313" key="3">
    <source>
        <dbReference type="Proteomes" id="UP000285478"/>
    </source>
</evidence>
<dbReference type="SUPFAM" id="SSF54427">
    <property type="entry name" value="NTF2-like"/>
    <property type="match status" value="1"/>
</dbReference>
<sequence>MRDHTTDLDAYAAAFEALTPQNLASDLGPFYAEQAYFEDPFNQVYGWEAIEAIFEHMFHTVHHPKFDVLTRALNGDTAFLEWQFTFFDRQYQGHKIYGTSKVVFDAQGRVLSHVDYWDTGLYIYQKVPVLGAIIRWINRKLRPAK</sequence>